<dbReference type="GO" id="GO:0016740">
    <property type="term" value="F:transferase activity"/>
    <property type="evidence" value="ECO:0007669"/>
    <property type="project" value="UniProtKB-KW"/>
</dbReference>
<keyword evidence="2" id="KW-0808">Transferase</keyword>
<dbReference type="PROSITE" id="PS50404">
    <property type="entry name" value="GST_NTER"/>
    <property type="match status" value="1"/>
</dbReference>
<dbReference type="InterPro" id="IPR004045">
    <property type="entry name" value="Glutathione_S-Trfase_N"/>
</dbReference>
<protein>
    <submittedName>
        <fullName evidence="2">Glutathione S-transferase</fullName>
    </submittedName>
</protein>
<gene>
    <name evidence="2" type="ORF">MNBD_GAMMA11-3008</name>
</gene>
<sequence length="229" mass="26770">MSTNNTLELVSFKICPFVQRSVIALNEKGVDFKIKYIDLDEQPEWFKKISPLGKVPVLKTDDTAIFESMVIAEYLEEAYEPKLHPQNALEKARHRSWIEYSSELTMKQFYMFISKTEEEFKEHEKELSQQFETLLDELSEMGPMFSGAELNLIDAAYAPVFMRNELFKKYYDLNLYEKDGRIDQWSKALLALDSVKNSVCHDFESAFMDYFCTQDSYLKNIIDSMSKAS</sequence>
<dbReference type="CDD" id="cd00299">
    <property type="entry name" value="GST_C_family"/>
    <property type="match status" value="1"/>
</dbReference>
<dbReference type="SUPFAM" id="SSF47616">
    <property type="entry name" value="GST C-terminal domain-like"/>
    <property type="match status" value="1"/>
</dbReference>
<dbReference type="SFLD" id="SFLDS00019">
    <property type="entry name" value="Glutathione_Transferase_(cytos"/>
    <property type="match status" value="1"/>
</dbReference>
<dbReference type="PANTHER" id="PTHR43968:SF6">
    <property type="entry name" value="GLUTATHIONE S-TRANSFERASE OMEGA"/>
    <property type="match status" value="1"/>
</dbReference>
<dbReference type="InterPro" id="IPR036282">
    <property type="entry name" value="Glutathione-S-Trfase_C_sf"/>
</dbReference>
<dbReference type="InterPro" id="IPR036249">
    <property type="entry name" value="Thioredoxin-like_sf"/>
</dbReference>
<reference evidence="2" key="1">
    <citation type="submission" date="2018-06" db="EMBL/GenBank/DDBJ databases">
        <authorList>
            <person name="Zhirakovskaya E."/>
        </authorList>
    </citation>
    <scope>NUCLEOTIDE SEQUENCE</scope>
</reference>
<dbReference type="AlphaFoldDB" id="A0A3B0X4K7"/>
<dbReference type="Gene3D" id="1.20.1050.10">
    <property type="match status" value="1"/>
</dbReference>
<dbReference type="EMBL" id="UOFG01000035">
    <property type="protein sequence ID" value="VAW58402.1"/>
    <property type="molecule type" value="Genomic_DNA"/>
</dbReference>
<evidence type="ECO:0000259" key="1">
    <source>
        <dbReference type="PROSITE" id="PS50404"/>
    </source>
</evidence>
<dbReference type="SUPFAM" id="SSF52833">
    <property type="entry name" value="Thioredoxin-like"/>
    <property type="match status" value="1"/>
</dbReference>
<dbReference type="InterPro" id="IPR040079">
    <property type="entry name" value="Glutathione_S-Trfase"/>
</dbReference>
<evidence type="ECO:0000313" key="2">
    <source>
        <dbReference type="EMBL" id="VAW58402.1"/>
    </source>
</evidence>
<dbReference type="CDD" id="cd00570">
    <property type="entry name" value="GST_N_family"/>
    <property type="match status" value="1"/>
</dbReference>
<dbReference type="Gene3D" id="3.40.30.10">
    <property type="entry name" value="Glutaredoxin"/>
    <property type="match status" value="1"/>
</dbReference>
<dbReference type="SFLD" id="SFLDG01152">
    <property type="entry name" value="Main.3:_Omega-_and_Tau-like"/>
    <property type="match status" value="1"/>
</dbReference>
<proteinExistence type="predicted"/>
<name>A0A3B0X4K7_9ZZZZ</name>
<accession>A0A3B0X4K7</accession>
<feature type="domain" description="GST N-terminal" evidence="1">
    <location>
        <begin position="5"/>
        <end position="83"/>
    </location>
</feature>
<dbReference type="GO" id="GO:0005737">
    <property type="term" value="C:cytoplasm"/>
    <property type="evidence" value="ECO:0007669"/>
    <property type="project" value="TreeGrafter"/>
</dbReference>
<dbReference type="Pfam" id="PF13409">
    <property type="entry name" value="GST_N_2"/>
    <property type="match status" value="1"/>
</dbReference>
<dbReference type="SFLD" id="SFLDG00358">
    <property type="entry name" value="Main_(cytGST)"/>
    <property type="match status" value="1"/>
</dbReference>
<dbReference type="InterPro" id="IPR045073">
    <property type="entry name" value="Omega/Tau-like"/>
</dbReference>
<dbReference type="FunFam" id="3.40.30.10:FF:000123">
    <property type="entry name" value="Glutathione transferase o1"/>
    <property type="match status" value="1"/>
</dbReference>
<dbReference type="PANTHER" id="PTHR43968">
    <property type="match status" value="1"/>
</dbReference>
<organism evidence="2">
    <name type="scientific">hydrothermal vent metagenome</name>
    <dbReference type="NCBI Taxonomy" id="652676"/>
    <lineage>
        <taxon>unclassified sequences</taxon>
        <taxon>metagenomes</taxon>
        <taxon>ecological metagenomes</taxon>
    </lineage>
</organism>
<dbReference type="InterPro" id="IPR050983">
    <property type="entry name" value="GST_Omega/HSP26"/>
</dbReference>
<dbReference type="PROSITE" id="PS51354">
    <property type="entry name" value="GLUTAREDOXIN_2"/>
    <property type="match status" value="1"/>
</dbReference>